<name>A0A511RJ05_9DEIN</name>
<dbReference type="AlphaFoldDB" id="A0A511RJ05"/>
<dbReference type="OrthoDB" id="9832867at2"/>
<evidence type="ECO:0000313" key="4">
    <source>
        <dbReference type="Proteomes" id="UP000321827"/>
    </source>
</evidence>
<feature type="signal peptide" evidence="2">
    <location>
        <begin position="1"/>
        <end position="20"/>
    </location>
</feature>
<evidence type="ECO:0000256" key="1">
    <source>
        <dbReference type="SAM" id="Phobius"/>
    </source>
</evidence>
<evidence type="ECO:0000313" key="3">
    <source>
        <dbReference type="EMBL" id="GEM89628.1"/>
    </source>
</evidence>
<proteinExistence type="predicted"/>
<keyword evidence="1" id="KW-0812">Transmembrane</keyword>
<evidence type="ECO:0000256" key="2">
    <source>
        <dbReference type="SAM" id="SignalP"/>
    </source>
</evidence>
<sequence length="162" mass="17341">MRRAGGLLLVLLAALAAAHAGDFSVEKLRIVRTPEGVFLEGRIVYPAGDDPLELEVVATDRGEGVLELRRGDAWQVVRTVPIPYGVTNFGAATPMRIRLTGGPYRPGEVVPVTFLFPAGALMTARAVVEGSPSRAPWISALALGLALLAYLRVKTRRRARSG</sequence>
<keyword evidence="1" id="KW-1133">Transmembrane helix</keyword>
<dbReference type="RefSeq" id="WP_147146622.1">
    <property type="nucleotide sequence ID" value="NZ_BJXN01000006.1"/>
</dbReference>
<feature type="transmembrane region" description="Helical" evidence="1">
    <location>
        <begin position="135"/>
        <end position="153"/>
    </location>
</feature>
<accession>A0A511RJ05</accession>
<dbReference type="EMBL" id="BJXN01000006">
    <property type="protein sequence ID" value="GEM89628.1"/>
    <property type="molecule type" value="Genomic_DNA"/>
</dbReference>
<organism evidence="3 4">
    <name type="scientific">Oceanithermus desulfurans NBRC 100063</name>
    <dbReference type="NCBI Taxonomy" id="1227550"/>
    <lineage>
        <taxon>Bacteria</taxon>
        <taxon>Thermotogati</taxon>
        <taxon>Deinococcota</taxon>
        <taxon>Deinococci</taxon>
        <taxon>Thermales</taxon>
        <taxon>Thermaceae</taxon>
        <taxon>Oceanithermus</taxon>
    </lineage>
</organism>
<feature type="chain" id="PRO_5021919614" evidence="2">
    <location>
        <begin position="21"/>
        <end position="162"/>
    </location>
</feature>
<protein>
    <submittedName>
        <fullName evidence="3">Uncharacterized protein</fullName>
    </submittedName>
</protein>
<keyword evidence="2" id="KW-0732">Signal</keyword>
<dbReference type="Proteomes" id="UP000321827">
    <property type="component" value="Unassembled WGS sequence"/>
</dbReference>
<reference evidence="3 4" key="1">
    <citation type="submission" date="2019-07" db="EMBL/GenBank/DDBJ databases">
        <title>Whole genome shotgun sequence of Oceanithermus desulfurans NBRC 100063.</title>
        <authorList>
            <person name="Hosoyama A."/>
            <person name="Uohara A."/>
            <person name="Ohji S."/>
            <person name="Ichikawa N."/>
        </authorList>
    </citation>
    <scope>NUCLEOTIDE SEQUENCE [LARGE SCALE GENOMIC DNA]</scope>
    <source>
        <strain evidence="3 4">NBRC 100063</strain>
    </source>
</reference>
<gene>
    <name evidence="3" type="ORF">ODE01S_10620</name>
</gene>
<keyword evidence="1" id="KW-0472">Membrane</keyword>
<comment type="caution">
    <text evidence="3">The sequence shown here is derived from an EMBL/GenBank/DDBJ whole genome shotgun (WGS) entry which is preliminary data.</text>
</comment>